<evidence type="ECO:0000256" key="5">
    <source>
        <dbReference type="ARBA" id="ARBA00022723"/>
    </source>
</evidence>
<evidence type="ECO:0000256" key="7">
    <source>
        <dbReference type="ARBA" id="ARBA00022842"/>
    </source>
</evidence>
<dbReference type="GO" id="GO:0000049">
    <property type="term" value="F:tRNA binding"/>
    <property type="evidence" value="ECO:0007669"/>
    <property type="project" value="TreeGrafter"/>
</dbReference>
<evidence type="ECO:0000256" key="8">
    <source>
        <dbReference type="ARBA" id="ARBA00022884"/>
    </source>
</evidence>
<dbReference type="Proteomes" id="UP000000269">
    <property type="component" value="Chromosome"/>
</dbReference>
<keyword evidence="6" id="KW-0547">Nucleotide-binding</keyword>
<dbReference type="InterPro" id="IPR050264">
    <property type="entry name" value="Bact_CCA-adding_enz_type3_sf"/>
</dbReference>
<reference evidence="14" key="1">
    <citation type="submission" date="2007-10" db="EMBL/GenBank/DDBJ databases">
        <title>Complete genome of Alkaliphilus oremlandii OhILAs.</title>
        <authorList>
            <person name="Copeland A."/>
            <person name="Lucas S."/>
            <person name="Lapidus A."/>
            <person name="Barry K."/>
            <person name="Detter J.C."/>
            <person name="Glavina del Rio T."/>
            <person name="Hammon N."/>
            <person name="Israni S."/>
            <person name="Dalin E."/>
            <person name="Tice H."/>
            <person name="Pitluck S."/>
            <person name="Chain P."/>
            <person name="Malfatti S."/>
            <person name="Shin M."/>
            <person name="Vergez L."/>
            <person name="Schmutz J."/>
            <person name="Larimer F."/>
            <person name="Land M."/>
            <person name="Hauser L."/>
            <person name="Kyrpides N."/>
            <person name="Mikhailova N."/>
            <person name="Stolz J.F."/>
            <person name="Dawson A."/>
            <person name="Fisher E."/>
            <person name="Crable B."/>
            <person name="Perera E."/>
            <person name="Lisak J."/>
            <person name="Ranganathan M."/>
            <person name="Basu P."/>
            <person name="Richardson P."/>
        </authorList>
    </citation>
    <scope>NUCLEOTIDE SEQUENCE [LARGE SCALE GENOMIC DNA]</scope>
    <source>
        <strain evidence="14">OhILAs</strain>
    </source>
</reference>
<dbReference type="Pfam" id="PF12627">
    <property type="entry name" value="PolyA_pol_RNAbd"/>
    <property type="match status" value="1"/>
</dbReference>
<dbReference type="InterPro" id="IPR003607">
    <property type="entry name" value="HD/PDEase_dom"/>
</dbReference>
<accession>A8MJB7</accession>
<name>A8MJB7_ALKOO</name>
<dbReference type="eggNOG" id="COG0617">
    <property type="taxonomic scope" value="Bacteria"/>
</dbReference>
<dbReference type="GO" id="GO:0016779">
    <property type="term" value="F:nucleotidyltransferase activity"/>
    <property type="evidence" value="ECO:0007669"/>
    <property type="project" value="UniProtKB-KW"/>
</dbReference>
<dbReference type="Pfam" id="PF01743">
    <property type="entry name" value="PolyA_pol"/>
    <property type="match status" value="1"/>
</dbReference>
<dbReference type="Gene3D" id="1.10.246.80">
    <property type="match status" value="1"/>
</dbReference>
<keyword evidence="5" id="KW-0479">Metal-binding</keyword>
<evidence type="ECO:0000259" key="12">
    <source>
        <dbReference type="Pfam" id="PF13735"/>
    </source>
</evidence>
<comment type="similarity">
    <text evidence="9">Belongs to the tRNA nucleotidyltransferase/poly(A) polymerase family.</text>
</comment>
<dbReference type="SUPFAM" id="SSF81891">
    <property type="entry name" value="Poly A polymerase C-terminal region-like"/>
    <property type="match status" value="1"/>
</dbReference>
<dbReference type="KEGG" id="aoe:Clos_2367"/>
<gene>
    <name evidence="13" type="ordered locus">Clos_2367</name>
</gene>
<feature type="domain" description="Poly A polymerase head" evidence="10">
    <location>
        <begin position="30"/>
        <end position="150"/>
    </location>
</feature>
<keyword evidence="2 9" id="KW-0808">Transferase</keyword>
<dbReference type="InterPro" id="IPR006675">
    <property type="entry name" value="HDIG_dom"/>
</dbReference>
<sequence>MIEISKIKIQIPKAVEQILDIFSINGYEGYIVGGCVRDSILNKSPQDWDICTNCTPEKMMELLSGFKVIPTGLKHGTVTVVIDHVGYEVTTYRVDGDYRDGRHPEKVQFTASLREDLKRRDFTINAMAYHHKDGLIDYHGGMEDLWNRKIKTVGNPLERFSEDYLRMLRAVRFSAQLDYTLEERTFQGIRALSHNIGKISTERIREELNKILMTEVPSRGLVLLHDTDLLKYILPELEVCVGFNQHSPHHDKDVFNHILSVVDQTEKDLILRLAALLHDIGKPETFSLDESGIGHFYRHHVASWKTAQKIMRRLKYDNRTIDQVLALVKEHMTRYEKLSDKAIKRLISRVNPSNMHRLFKLQIADIGGSSKRNDISDVLDLKRRAERILHEKQPLSIKDLEISGHHLMELGVPEGKKIGRILNELMEIVLENPELNTTNTLLQIAREKLN</sequence>
<dbReference type="HOGENOM" id="CLU_015961_3_1_9"/>
<evidence type="ECO:0000256" key="3">
    <source>
        <dbReference type="ARBA" id="ARBA00022694"/>
    </source>
</evidence>
<feature type="domain" description="tRNA nucleotidyltransferase/poly(A) polymerase RNA and SrmB- binding" evidence="11">
    <location>
        <begin position="179"/>
        <end position="238"/>
    </location>
</feature>
<dbReference type="GO" id="GO:0046872">
    <property type="term" value="F:metal ion binding"/>
    <property type="evidence" value="ECO:0007669"/>
    <property type="project" value="UniProtKB-KW"/>
</dbReference>
<dbReference type="GO" id="GO:0008033">
    <property type="term" value="P:tRNA processing"/>
    <property type="evidence" value="ECO:0007669"/>
    <property type="project" value="UniProtKB-KW"/>
</dbReference>
<dbReference type="GO" id="GO:0016787">
    <property type="term" value="F:hydrolase activity"/>
    <property type="evidence" value="ECO:0007669"/>
    <property type="project" value="UniProtKB-KW"/>
</dbReference>
<evidence type="ECO:0000256" key="6">
    <source>
        <dbReference type="ARBA" id="ARBA00022741"/>
    </source>
</evidence>
<comment type="cofactor">
    <cofactor evidence="1">
        <name>Mg(2+)</name>
        <dbReference type="ChEBI" id="CHEBI:18420"/>
    </cofactor>
</comment>
<dbReference type="CDD" id="cd00077">
    <property type="entry name" value="HDc"/>
    <property type="match status" value="1"/>
</dbReference>
<evidence type="ECO:0000256" key="1">
    <source>
        <dbReference type="ARBA" id="ARBA00001946"/>
    </source>
</evidence>
<dbReference type="AlphaFoldDB" id="A8MJB7"/>
<dbReference type="STRING" id="350688.Clos_2367"/>
<protein>
    <submittedName>
        <fullName evidence="13">Polynucleotide adenylyltransferase/metal dependent phosphohydrolase</fullName>
    </submittedName>
</protein>
<evidence type="ECO:0000259" key="11">
    <source>
        <dbReference type="Pfam" id="PF12627"/>
    </source>
</evidence>
<dbReference type="GO" id="GO:0000166">
    <property type="term" value="F:nucleotide binding"/>
    <property type="evidence" value="ECO:0007669"/>
    <property type="project" value="UniProtKB-KW"/>
</dbReference>
<keyword evidence="3" id="KW-0819">tRNA processing</keyword>
<dbReference type="NCBIfam" id="TIGR00277">
    <property type="entry name" value="HDIG"/>
    <property type="match status" value="1"/>
</dbReference>
<dbReference type="SUPFAM" id="SSF81301">
    <property type="entry name" value="Nucleotidyltransferase"/>
    <property type="match status" value="1"/>
</dbReference>
<dbReference type="PANTHER" id="PTHR46173:SF1">
    <property type="entry name" value="CCA TRNA NUCLEOTIDYLTRANSFERASE 1, MITOCHONDRIAL"/>
    <property type="match status" value="1"/>
</dbReference>
<proteinExistence type="inferred from homology"/>
<dbReference type="InterPro" id="IPR032828">
    <property type="entry name" value="PolyA_RNA-bd"/>
</dbReference>
<dbReference type="EMBL" id="CP000853">
    <property type="protein sequence ID" value="ABW19899.1"/>
    <property type="molecule type" value="Genomic_DNA"/>
</dbReference>
<keyword evidence="13" id="KW-0378">Hydrolase</keyword>
<dbReference type="InterPro" id="IPR002646">
    <property type="entry name" value="PolA_pol_head_dom"/>
</dbReference>
<evidence type="ECO:0000313" key="13">
    <source>
        <dbReference type="EMBL" id="ABW19899.1"/>
    </source>
</evidence>
<dbReference type="PANTHER" id="PTHR46173">
    <property type="entry name" value="CCA TRNA NUCLEOTIDYLTRANSFERASE 1, MITOCHONDRIAL"/>
    <property type="match status" value="1"/>
</dbReference>
<evidence type="ECO:0000256" key="9">
    <source>
        <dbReference type="RuleBase" id="RU003953"/>
    </source>
</evidence>
<evidence type="ECO:0000259" key="10">
    <source>
        <dbReference type="Pfam" id="PF01743"/>
    </source>
</evidence>
<keyword evidence="8 9" id="KW-0694">RNA-binding</keyword>
<evidence type="ECO:0000256" key="4">
    <source>
        <dbReference type="ARBA" id="ARBA00022695"/>
    </source>
</evidence>
<dbReference type="CDD" id="cd05398">
    <property type="entry name" value="NT_ClassII-CCAase"/>
    <property type="match status" value="1"/>
</dbReference>
<feature type="domain" description="CCA-adding enzyme C-terminal" evidence="12">
    <location>
        <begin position="305"/>
        <end position="444"/>
    </location>
</feature>
<keyword evidence="4 13" id="KW-0548">Nucleotidyltransferase</keyword>
<dbReference type="InterPro" id="IPR032810">
    <property type="entry name" value="CCA-adding_enz_C"/>
</dbReference>
<organism evidence="13 14">
    <name type="scientific">Alkaliphilus oremlandii (strain OhILAs)</name>
    <name type="common">Clostridium oremlandii (strain OhILAs)</name>
    <dbReference type="NCBI Taxonomy" id="350688"/>
    <lineage>
        <taxon>Bacteria</taxon>
        <taxon>Bacillati</taxon>
        <taxon>Bacillota</taxon>
        <taxon>Clostridia</taxon>
        <taxon>Peptostreptococcales</taxon>
        <taxon>Natronincolaceae</taxon>
        <taxon>Alkaliphilus</taxon>
    </lineage>
</organism>
<dbReference type="Gene3D" id="1.10.3090.10">
    <property type="entry name" value="cca-adding enzyme, domain 2"/>
    <property type="match status" value="1"/>
</dbReference>
<dbReference type="RefSeq" id="WP_012160206.1">
    <property type="nucleotide sequence ID" value="NC_009922.1"/>
</dbReference>
<dbReference type="Pfam" id="PF13735">
    <property type="entry name" value="tRNA_NucTran2_2"/>
    <property type="match status" value="1"/>
</dbReference>
<dbReference type="Gene3D" id="3.30.460.10">
    <property type="entry name" value="Beta Polymerase, domain 2"/>
    <property type="match status" value="1"/>
</dbReference>
<evidence type="ECO:0000256" key="2">
    <source>
        <dbReference type="ARBA" id="ARBA00022679"/>
    </source>
</evidence>
<evidence type="ECO:0000313" key="14">
    <source>
        <dbReference type="Proteomes" id="UP000000269"/>
    </source>
</evidence>
<keyword evidence="14" id="KW-1185">Reference proteome</keyword>
<dbReference type="InterPro" id="IPR043519">
    <property type="entry name" value="NT_sf"/>
</dbReference>
<keyword evidence="7" id="KW-0460">Magnesium</keyword>